<evidence type="ECO:0000313" key="15">
    <source>
        <dbReference type="Proteomes" id="UP000027341"/>
    </source>
</evidence>
<reference evidence="14 15" key="1">
    <citation type="submission" date="2014-04" db="EMBL/GenBank/DDBJ databases">
        <title>Draft genome sequence of Hydrogenovibrio marinus MH-110, a model organism for aerobic H2 metabolism.</title>
        <authorList>
            <person name="Cha H.J."/>
            <person name="Jo B.H."/>
            <person name="Hwang B.H."/>
        </authorList>
    </citation>
    <scope>NUCLEOTIDE SEQUENCE [LARGE SCALE GENOMIC DNA]</scope>
    <source>
        <strain evidence="14 15">MH-110</strain>
    </source>
</reference>
<gene>
    <name evidence="14" type="ORF">EI16_10220</name>
</gene>
<evidence type="ECO:0000313" key="14">
    <source>
        <dbReference type="EMBL" id="KDN96619.1"/>
    </source>
</evidence>
<dbReference type="InterPro" id="IPR035907">
    <property type="entry name" value="Hppk_sf"/>
</dbReference>
<comment type="caution">
    <text evidence="14">The sequence shown here is derived from an EMBL/GenBank/DDBJ whole genome shotgun (WGS) entry which is preliminary data.</text>
</comment>
<dbReference type="SUPFAM" id="SSF55083">
    <property type="entry name" value="6-hydroxymethyl-7,8-dihydropterin pyrophosphokinase, HPPK"/>
    <property type="match status" value="1"/>
</dbReference>
<dbReference type="EMBL" id="JMIU01000001">
    <property type="protein sequence ID" value="KDN96619.1"/>
    <property type="molecule type" value="Genomic_DNA"/>
</dbReference>
<keyword evidence="9" id="KW-0289">Folate biosynthesis</keyword>
<name>A0A066ZWG6_HYDMR</name>
<evidence type="ECO:0000256" key="11">
    <source>
        <dbReference type="ARBA" id="ARBA00029766"/>
    </source>
</evidence>
<organism evidence="14 15">
    <name type="scientific">Hydrogenovibrio marinus</name>
    <dbReference type="NCBI Taxonomy" id="28885"/>
    <lineage>
        <taxon>Bacteria</taxon>
        <taxon>Pseudomonadati</taxon>
        <taxon>Pseudomonadota</taxon>
        <taxon>Gammaproteobacteria</taxon>
        <taxon>Thiotrichales</taxon>
        <taxon>Piscirickettsiaceae</taxon>
        <taxon>Hydrogenovibrio</taxon>
    </lineage>
</organism>
<keyword evidence="8" id="KW-0067">ATP-binding</keyword>
<dbReference type="NCBIfam" id="TIGR01498">
    <property type="entry name" value="folK"/>
    <property type="match status" value="1"/>
</dbReference>
<proteinExistence type="inferred from homology"/>
<dbReference type="Gene3D" id="3.30.70.560">
    <property type="entry name" value="7,8-Dihydro-6-hydroxymethylpterin-pyrophosphokinase HPPK"/>
    <property type="match status" value="1"/>
</dbReference>
<dbReference type="GO" id="GO:0005524">
    <property type="term" value="F:ATP binding"/>
    <property type="evidence" value="ECO:0007669"/>
    <property type="project" value="UniProtKB-KW"/>
</dbReference>
<evidence type="ECO:0000256" key="8">
    <source>
        <dbReference type="ARBA" id="ARBA00022840"/>
    </source>
</evidence>
<protein>
    <recommendedName>
        <fullName evidence="4">2-amino-4-hydroxy-6-hydroxymethyldihydropteridine pyrophosphokinase</fullName>
        <ecNumber evidence="3">2.7.6.3</ecNumber>
    </recommendedName>
    <alternativeName>
        <fullName evidence="11">6-hydroxymethyl-7,8-dihydropterin pyrophosphokinase</fullName>
    </alternativeName>
    <alternativeName>
        <fullName evidence="12">7,8-dihydro-6-hydroxymethylpterin-pyrophosphokinase</fullName>
    </alternativeName>
</protein>
<feature type="domain" description="7,8-dihydro-6-hydroxymethylpterin-pyrophosphokinase" evidence="13">
    <location>
        <begin position="88"/>
        <end position="99"/>
    </location>
</feature>
<dbReference type="RefSeq" id="WP_029913149.1">
    <property type="nucleotide sequence ID" value="NZ_AP020335.1"/>
</dbReference>
<comment type="similarity">
    <text evidence="2">Belongs to the HPPK family.</text>
</comment>
<evidence type="ECO:0000256" key="10">
    <source>
        <dbReference type="ARBA" id="ARBA00029409"/>
    </source>
</evidence>
<sequence length="158" mass="17379">MVEAYIGIGSNLENPLFQVNAAIESLAHLPDTKLVSSSSLYASKPQGPQDQPDFVNAVAKIETHMSATALLSALQALEQEQGKVKKRHWGERLIDLDILLYGSMTIQTSELVVPHPEMQSRDFVLLPLRELASDIPVLGSVDALIKELKETFVFPLNT</sequence>
<keyword evidence="6" id="KW-0547">Nucleotide-binding</keyword>
<comment type="function">
    <text evidence="10">Catalyzes the transfer of pyrophosphate from adenosine triphosphate (ATP) to 6-hydroxymethyl-7,8-dihydropterin, an enzymatic step in folate biosynthesis pathway.</text>
</comment>
<comment type="pathway">
    <text evidence="1">Cofactor biosynthesis; tetrahydrofolate biosynthesis; 2-amino-4-hydroxy-6-hydroxymethyl-7,8-dihydropteridine diphosphate from 7,8-dihydroneopterin triphosphate: step 4/4.</text>
</comment>
<evidence type="ECO:0000256" key="12">
    <source>
        <dbReference type="ARBA" id="ARBA00033413"/>
    </source>
</evidence>
<evidence type="ECO:0000256" key="2">
    <source>
        <dbReference type="ARBA" id="ARBA00005810"/>
    </source>
</evidence>
<keyword evidence="15" id="KW-1185">Reference proteome</keyword>
<evidence type="ECO:0000256" key="6">
    <source>
        <dbReference type="ARBA" id="ARBA00022741"/>
    </source>
</evidence>
<dbReference type="GO" id="GO:0016301">
    <property type="term" value="F:kinase activity"/>
    <property type="evidence" value="ECO:0007669"/>
    <property type="project" value="UniProtKB-KW"/>
</dbReference>
<keyword evidence="5" id="KW-0808">Transferase</keyword>
<dbReference type="Pfam" id="PF01288">
    <property type="entry name" value="HPPK"/>
    <property type="match status" value="1"/>
</dbReference>
<evidence type="ECO:0000256" key="5">
    <source>
        <dbReference type="ARBA" id="ARBA00022679"/>
    </source>
</evidence>
<dbReference type="GO" id="GO:0046654">
    <property type="term" value="P:tetrahydrofolate biosynthetic process"/>
    <property type="evidence" value="ECO:0007669"/>
    <property type="project" value="UniProtKB-UniPathway"/>
</dbReference>
<dbReference type="CDD" id="cd00483">
    <property type="entry name" value="HPPK"/>
    <property type="match status" value="1"/>
</dbReference>
<accession>A0A066ZWG6</accession>
<dbReference type="STRING" id="28885.EI16_10220"/>
<evidence type="ECO:0000256" key="1">
    <source>
        <dbReference type="ARBA" id="ARBA00005051"/>
    </source>
</evidence>
<dbReference type="EC" id="2.7.6.3" evidence="3"/>
<evidence type="ECO:0000256" key="4">
    <source>
        <dbReference type="ARBA" id="ARBA00016218"/>
    </source>
</evidence>
<evidence type="ECO:0000256" key="3">
    <source>
        <dbReference type="ARBA" id="ARBA00013253"/>
    </source>
</evidence>
<keyword evidence="7" id="KW-0418">Kinase</keyword>
<evidence type="ECO:0000259" key="13">
    <source>
        <dbReference type="PROSITE" id="PS00794"/>
    </source>
</evidence>
<dbReference type="AlphaFoldDB" id="A0A066ZWG6"/>
<dbReference type="GO" id="GO:0046656">
    <property type="term" value="P:folic acid biosynthetic process"/>
    <property type="evidence" value="ECO:0007669"/>
    <property type="project" value="UniProtKB-KW"/>
</dbReference>
<evidence type="ECO:0000256" key="7">
    <source>
        <dbReference type="ARBA" id="ARBA00022777"/>
    </source>
</evidence>
<dbReference type="PANTHER" id="PTHR43071">
    <property type="entry name" value="2-AMINO-4-HYDROXY-6-HYDROXYMETHYLDIHYDROPTERIDINE PYROPHOSPHOKINASE"/>
    <property type="match status" value="1"/>
</dbReference>
<dbReference type="PROSITE" id="PS00794">
    <property type="entry name" value="HPPK"/>
    <property type="match status" value="1"/>
</dbReference>
<dbReference type="UniPathway" id="UPA00077">
    <property type="reaction ID" value="UER00155"/>
</dbReference>
<dbReference type="InterPro" id="IPR000550">
    <property type="entry name" value="Hppk"/>
</dbReference>
<dbReference type="Proteomes" id="UP000027341">
    <property type="component" value="Unassembled WGS sequence"/>
</dbReference>
<dbReference type="PANTHER" id="PTHR43071:SF1">
    <property type="entry name" value="2-AMINO-4-HYDROXY-6-HYDROXYMETHYLDIHYDROPTERIDINE PYROPHOSPHOKINASE"/>
    <property type="match status" value="1"/>
</dbReference>
<dbReference type="GO" id="GO:0003848">
    <property type="term" value="F:2-amino-4-hydroxy-6-hydroxymethyldihydropteridine diphosphokinase activity"/>
    <property type="evidence" value="ECO:0007669"/>
    <property type="project" value="UniProtKB-EC"/>
</dbReference>
<evidence type="ECO:0000256" key="9">
    <source>
        <dbReference type="ARBA" id="ARBA00022909"/>
    </source>
</evidence>